<keyword evidence="16" id="KW-0630">Potassium</keyword>
<dbReference type="GO" id="GO:0005634">
    <property type="term" value="C:nucleus"/>
    <property type="evidence" value="ECO:0007669"/>
    <property type="project" value="TreeGrafter"/>
</dbReference>
<evidence type="ECO:0000256" key="19">
    <source>
        <dbReference type="ARBA" id="ARBA00023065"/>
    </source>
</evidence>
<reference evidence="28" key="1">
    <citation type="submission" date="2022-04" db="EMBL/GenBank/DDBJ databases">
        <title>A functionally conserved STORR gene fusion in Papaver species that diverged 16.8 million years ago.</title>
        <authorList>
            <person name="Catania T."/>
        </authorList>
    </citation>
    <scope>NUCLEOTIDE SEQUENCE</scope>
    <source>
        <strain evidence="28">S-188037</strain>
    </source>
</reference>
<keyword evidence="21" id="KW-0325">Glycoprotein</keyword>
<evidence type="ECO:0000256" key="10">
    <source>
        <dbReference type="ARBA" id="ARBA00022679"/>
    </source>
</evidence>
<dbReference type="CDD" id="cd11299">
    <property type="entry name" value="O-FucT_plant"/>
    <property type="match status" value="1"/>
</dbReference>
<dbReference type="InterPro" id="IPR024709">
    <property type="entry name" value="FucosylTrfase_pln"/>
</dbReference>
<keyword evidence="8" id="KW-0633">Potassium transport</keyword>
<evidence type="ECO:0000256" key="26">
    <source>
        <dbReference type="SAM" id="Phobius"/>
    </source>
</evidence>
<keyword evidence="15" id="KW-0106">Calcium</keyword>
<dbReference type="FunFam" id="1.10.287.70:FF:000102">
    <property type="entry name" value="Two-pore potassium channel 3"/>
    <property type="match status" value="1"/>
</dbReference>
<dbReference type="GO" id="GO:0005774">
    <property type="term" value="C:vacuolar membrane"/>
    <property type="evidence" value="ECO:0007669"/>
    <property type="project" value="UniProtKB-ARBA"/>
</dbReference>
<dbReference type="SUPFAM" id="SSF47473">
    <property type="entry name" value="EF-hand"/>
    <property type="match status" value="1"/>
</dbReference>
<evidence type="ECO:0000256" key="3">
    <source>
        <dbReference type="ARBA" id="ARBA00004881"/>
    </source>
</evidence>
<keyword evidence="29" id="KW-1185">Reference proteome</keyword>
<evidence type="ECO:0000256" key="12">
    <source>
        <dbReference type="ARBA" id="ARBA00022723"/>
    </source>
</evidence>
<dbReference type="PRINTS" id="PR01333">
    <property type="entry name" value="2POREKCHANEL"/>
</dbReference>
<evidence type="ECO:0000313" key="29">
    <source>
        <dbReference type="Proteomes" id="UP001202328"/>
    </source>
</evidence>
<keyword evidence="18 26" id="KW-1133">Transmembrane helix</keyword>
<keyword evidence="10" id="KW-0808">Transferase</keyword>
<evidence type="ECO:0000313" key="28">
    <source>
        <dbReference type="EMBL" id="KAI3903644.1"/>
    </source>
</evidence>
<evidence type="ECO:0000256" key="25">
    <source>
        <dbReference type="ARBA" id="ARBA00030350"/>
    </source>
</evidence>
<evidence type="ECO:0000256" key="5">
    <source>
        <dbReference type="ARBA" id="ARBA00010159"/>
    </source>
</evidence>
<keyword evidence="17" id="KW-0735">Signal-anchor</keyword>
<evidence type="ECO:0000256" key="17">
    <source>
        <dbReference type="ARBA" id="ARBA00022968"/>
    </source>
</evidence>
<dbReference type="InterPro" id="IPR002048">
    <property type="entry name" value="EF_hand_dom"/>
</dbReference>
<dbReference type="Proteomes" id="UP001202328">
    <property type="component" value="Unassembled WGS sequence"/>
</dbReference>
<comment type="similarity">
    <text evidence="5">Belongs to the two pore domain potassium channel (TC 1.A.1.7) family.</text>
</comment>
<dbReference type="InterPro" id="IPR011992">
    <property type="entry name" value="EF-hand-dom_pair"/>
</dbReference>
<evidence type="ECO:0000256" key="6">
    <source>
        <dbReference type="ARBA" id="ARBA00011738"/>
    </source>
</evidence>
<feature type="transmembrane region" description="Helical" evidence="26">
    <location>
        <begin position="639"/>
        <end position="659"/>
    </location>
</feature>
<dbReference type="GO" id="GO:0005267">
    <property type="term" value="F:potassium channel activity"/>
    <property type="evidence" value="ECO:0007669"/>
    <property type="project" value="UniProtKB-KW"/>
</dbReference>
<dbReference type="GO" id="GO:0006004">
    <property type="term" value="P:fucose metabolic process"/>
    <property type="evidence" value="ECO:0007669"/>
    <property type="project" value="UniProtKB-KW"/>
</dbReference>
<dbReference type="AlphaFoldDB" id="A0AAD4XDC5"/>
<dbReference type="PANTHER" id="PTHR31741:SF15">
    <property type="entry name" value="O-FUCOSYLTRANSFERASE 38"/>
    <property type="match status" value="1"/>
</dbReference>
<name>A0AAD4XDC5_9MAGN</name>
<comment type="subcellular location">
    <subcellularLocation>
        <location evidence="1">Membrane</location>
        <topology evidence="1">Multi-pass membrane protein</topology>
    </subcellularLocation>
    <subcellularLocation>
        <location evidence="2">Membrane</location>
        <topology evidence="2">Single-pass type II membrane protein</topology>
    </subcellularLocation>
</comment>
<evidence type="ECO:0000259" key="27">
    <source>
        <dbReference type="PROSITE" id="PS50222"/>
    </source>
</evidence>
<dbReference type="Gene3D" id="3.40.50.11350">
    <property type="match status" value="1"/>
</dbReference>
<dbReference type="Gene3D" id="1.10.287.70">
    <property type="match status" value="2"/>
</dbReference>
<feature type="transmembrane region" description="Helical" evidence="26">
    <location>
        <begin position="24"/>
        <end position="46"/>
    </location>
</feature>
<evidence type="ECO:0000256" key="4">
    <source>
        <dbReference type="ARBA" id="ARBA00007737"/>
    </source>
</evidence>
<feature type="domain" description="EF-hand" evidence="27">
    <location>
        <begin position="847"/>
        <end position="882"/>
    </location>
</feature>
<evidence type="ECO:0000256" key="16">
    <source>
        <dbReference type="ARBA" id="ARBA00022958"/>
    </source>
</evidence>
<evidence type="ECO:0000256" key="24">
    <source>
        <dbReference type="ARBA" id="ARBA00023303"/>
    </source>
</evidence>
<dbReference type="InterPro" id="IPR003280">
    <property type="entry name" value="2pore_dom_K_chnl"/>
</dbReference>
<dbReference type="PANTHER" id="PTHR31741">
    <property type="entry name" value="OS02G0726500 PROTEIN-RELATED"/>
    <property type="match status" value="1"/>
</dbReference>
<evidence type="ECO:0000256" key="7">
    <source>
        <dbReference type="ARBA" id="ARBA00022448"/>
    </source>
</evidence>
<dbReference type="EMBL" id="JAJJMB010011222">
    <property type="protein sequence ID" value="KAI3903644.1"/>
    <property type="molecule type" value="Genomic_DNA"/>
</dbReference>
<gene>
    <name evidence="28" type="ORF">MKW98_032298</name>
</gene>
<evidence type="ECO:0000256" key="2">
    <source>
        <dbReference type="ARBA" id="ARBA00004606"/>
    </source>
</evidence>
<evidence type="ECO:0000256" key="1">
    <source>
        <dbReference type="ARBA" id="ARBA00004141"/>
    </source>
</evidence>
<evidence type="ECO:0000256" key="13">
    <source>
        <dbReference type="ARBA" id="ARBA00022737"/>
    </source>
</evidence>
<keyword evidence="19" id="KW-0406">Ion transport</keyword>
<evidence type="ECO:0000256" key="20">
    <source>
        <dbReference type="ARBA" id="ARBA00023136"/>
    </source>
</evidence>
<dbReference type="FunFam" id="3.40.50.11350:FF:000011">
    <property type="entry name" value="O-fucosyltransferase 28"/>
    <property type="match status" value="1"/>
</dbReference>
<dbReference type="PROSITE" id="PS50222">
    <property type="entry name" value="EF_HAND_2"/>
    <property type="match status" value="1"/>
</dbReference>
<evidence type="ECO:0000256" key="23">
    <source>
        <dbReference type="ARBA" id="ARBA00023277"/>
    </source>
</evidence>
<evidence type="ECO:0000256" key="8">
    <source>
        <dbReference type="ARBA" id="ARBA00022538"/>
    </source>
</evidence>
<dbReference type="Pfam" id="PF07885">
    <property type="entry name" value="Ion_trans_2"/>
    <property type="match status" value="2"/>
</dbReference>
<evidence type="ECO:0000256" key="14">
    <source>
        <dbReference type="ARBA" id="ARBA00022826"/>
    </source>
</evidence>
<protein>
    <recommendedName>
        <fullName evidence="25">O-fucosyltransferase family protein</fullName>
    </recommendedName>
</protein>
<organism evidence="28 29">
    <name type="scientific">Papaver atlanticum</name>
    <dbReference type="NCBI Taxonomy" id="357466"/>
    <lineage>
        <taxon>Eukaryota</taxon>
        <taxon>Viridiplantae</taxon>
        <taxon>Streptophyta</taxon>
        <taxon>Embryophyta</taxon>
        <taxon>Tracheophyta</taxon>
        <taxon>Spermatophyta</taxon>
        <taxon>Magnoliopsida</taxon>
        <taxon>Ranunculales</taxon>
        <taxon>Papaveraceae</taxon>
        <taxon>Papaveroideae</taxon>
        <taxon>Papaver</taxon>
    </lineage>
</organism>
<dbReference type="GO" id="GO:0005509">
    <property type="term" value="F:calcium ion binding"/>
    <property type="evidence" value="ECO:0007669"/>
    <property type="project" value="InterPro"/>
</dbReference>
<evidence type="ECO:0000256" key="15">
    <source>
        <dbReference type="ARBA" id="ARBA00022837"/>
    </source>
</evidence>
<comment type="caution">
    <text evidence="28">The sequence shown here is derived from an EMBL/GenBank/DDBJ whole genome shotgun (WGS) entry which is preliminary data.</text>
</comment>
<keyword evidence="9" id="KW-0328">Glycosyltransferase</keyword>
<feature type="transmembrane region" description="Helical" evidence="26">
    <location>
        <begin position="614"/>
        <end position="633"/>
    </location>
</feature>
<sequence>MVKGRIGSSSRNSARYKNILKPSASLNSSITCVVLGFFIITIFFFICTSRYNDEPSKSFLPNEEESLQQQTRSDQLWEAPRSYGFHPCIKPTPRYKATEEWNRYITVKSNGGLNQMRTGIADMVAVARIMNATMVIPQLDRKSFWQDSSTFSDIFDERHFIAILQEDVKIVRELPKELELVPRARKHFTSWGSMGYYEEMTGLWKDYQVLHVAKSDSRLANNDLPLDIQRLRCRALYNALRFSTSIENLAKKLVERLRLKGGKYIALHLRYEKDMLAFTGCTYGLTDVEAKELRILRENTSHWKVKKINSTEQRIGGLCPLTPKEVGIFLQALGYPPSTTIYIAAGEIYGGDAYLSEFKSRFPNLVFKETVATSKELEAFADHASQTAALDYIMCIESDVFVPSYPGNMARAVEGHRRFLGHRKTVSPDRKGLVEVFEKLEMGELEEGVSLSSVIIGMHKNRQGGPRKRRGSMPGIKGRASMLTLLKGNNCHIRDSTSSTVHVAWCKTKCSGSGWIMRVDFVCSYEEIQFADYEFRPLERRNSGLTRSRTAPALLIMRDLLKHNDDQTFEGKTKQDSNSMVRQALVLLIIYIIFGVTIYSFNREKFSVIETHPVVDALYFCVVTMSTIGYGDITPLTNATKVFACVFVLIGFGFIDILLSGLVNYALDLQEALFVATSHVNLGTRLATNTSDGRRFSVIRNYIFDVEKGRMRIRMKVGLAIGVVILCIGMGAAVLHFVEKLDVVDSIYLSVMSVTTVGYGDKAFNTLQGRCFALLWLLLSTLAVARAFLYLAEFRIDKRHRIMAKKILHKEITVRDLLAADINCNGFLSKSDYVIHKLKEMGKINDRDILQICNQFYKIDTNNAGKITLPELLRAYTMVSDNVI</sequence>
<dbReference type="InterPro" id="IPR013099">
    <property type="entry name" value="K_chnl_dom"/>
</dbReference>
<evidence type="ECO:0000256" key="18">
    <source>
        <dbReference type="ARBA" id="ARBA00022989"/>
    </source>
</evidence>
<keyword evidence="11 26" id="KW-0812">Transmembrane</keyword>
<accession>A0AAD4XDC5</accession>
<feature type="transmembrane region" description="Helical" evidence="26">
    <location>
        <begin position="773"/>
        <end position="792"/>
    </location>
</feature>
<keyword evidence="13" id="KW-0677">Repeat</keyword>
<keyword evidence="24" id="KW-0407">Ion channel</keyword>
<keyword evidence="12" id="KW-0479">Metal-binding</keyword>
<evidence type="ECO:0000256" key="22">
    <source>
        <dbReference type="ARBA" id="ARBA00023253"/>
    </source>
</evidence>
<keyword evidence="14" id="KW-0631">Potassium channel</keyword>
<evidence type="ECO:0000256" key="21">
    <source>
        <dbReference type="ARBA" id="ARBA00023180"/>
    </source>
</evidence>
<dbReference type="GO" id="GO:0016757">
    <property type="term" value="F:glycosyltransferase activity"/>
    <property type="evidence" value="ECO:0007669"/>
    <property type="project" value="UniProtKB-KW"/>
</dbReference>
<keyword evidence="20 26" id="KW-0472">Membrane</keyword>
<feature type="transmembrane region" description="Helical" evidence="26">
    <location>
        <begin position="584"/>
        <end position="602"/>
    </location>
</feature>
<keyword evidence="7" id="KW-0813">Transport</keyword>
<dbReference type="Pfam" id="PF10250">
    <property type="entry name" value="O-FucT"/>
    <property type="match status" value="1"/>
</dbReference>
<dbReference type="SUPFAM" id="SSF81324">
    <property type="entry name" value="Voltage-gated potassium channels"/>
    <property type="match status" value="2"/>
</dbReference>
<feature type="transmembrane region" description="Helical" evidence="26">
    <location>
        <begin position="717"/>
        <end position="738"/>
    </location>
</feature>
<dbReference type="InterPro" id="IPR019378">
    <property type="entry name" value="GDP-Fuc_O-FucTrfase"/>
</dbReference>
<keyword evidence="22" id="KW-0294">Fucose metabolism</keyword>
<evidence type="ECO:0000256" key="9">
    <source>
        <dbReference type="ARBA" id="ARBA00022676"/>
    </source>
</evidence>
<evidence type="ECO:0000256" key="11">
    <source>
        <dbReference type="ARBA" id="ARBA00022692"/>
    </source>
</evidence>
<comment type="similarity">
    <text evidence="4">Belongs to the glycosyltransferase GT106 family.</text>
</comment>
<proteinExistence type="inferred from homology"/>
<comment type="pathway">
    <text evidence="3">Glycan metabolism.</text>
</comment>
<comment type="subunit">
    <text evidence="6">Homodimer.</text>
</comment>
<keyword evidence="23" id="KW-0119">Carbohydrate metabolism</keyword>